<dbReference type="FunFam" id="1.10.10.10:FF:000001">
    <property type="entry name" value="LysR family transcriptional regulator"/>
    <property type="match status" value="1"/>
</dbReference>
<dbReference type="GO" id="GO:0043565">
    <property type="term" value="F:sequence-specific DNA binding"/>
    <property type="evidence" value="ECO:0007669"/>
    <property type="project" value="TreeGrafter"/>
</dbReference>
<protein>
    <recommendedName>
        <fullName evidence="5">HTH lysR-type domain-containing protein</fullName>
    </recommendedName>
</protein>
<dbReference type="PRINTS" id="PR00039">
    <property type="entry name" value="HTHLYSR"/>
</dbReference>
<dbReference type="InterPro" id="IPR036390">
    <property type="entry name" value="WH_DNA-bd_sf"/>
</dbReference>
<dbReference type="AlphaFoldDB" id="N8ZPV7"/>
<dbReference type="Pfam" id="PF00126">
    <property type="entry name" value="HTH_1"/>
    <property type="match status" value="1"/>
</dbReference>
<dbReference type="SUPFAM" id="SSF46785">
    <property type="entry name" value="Winged helix' DNA-binding domain"/>
    <property type="match status" value="1"/>
</dbReference>
<dbReference type="PANTHER" id="PTHR30537">
    <property type="entry name" value="HTH-TYPE TRANSCRIPTIONAL REGULATOR"/>
    <property type="match status" value="1"/>
</dbReference>
<dbReference type="Gene3D" id="1.10.10.10">
    <property type="entry name" value="Winged helix-like DNA-binding domain superfamily/Winged helix DNA-binding domain"/>
    <property type="match status" value="1"/>
</dbReference>
<dbReference type="InterPro" id="IPR005119">
    <property type="entry name" value="LysR_subst-bd"/>
</dbReference>
<dbReference type="RefSeq" id="WP_004863217.1">
    <property type="nucleotide sequence ID" value="NZ_ASYY01000006.1"/>
</dbReference>
<dbReference type="InterPro" id="IPR000847">
    <property type="entry name" value="LysR_HTH_N"/>
</dbReference>
<dbReference type="PANTHER" id="PTHR30537:SF58">
    <property type="entry name" value="HTH-TYPE TRANSCRIPTIONAL REGULATOR PERR"/>
    <property type="match status" value="1"/>
</dbReference>
<dbReference type="PATRIC" id="fig|1120926.3.peg.2103"/>
<accession>N8ZPV7</accession>
<reference evidence="6 7" key="1">
    <citation type="submission" date="2013-02" db="EMBL/GenBank/DDBJ databases">
        <title>The Genome Sequence of Acinetobacter gerneri CIP 107464.</title>
        <authorList>
            <consortium name="The Broad Institute Genome Sequencing Platform"/>
            <consortium name="The Broad Institute Genome Sequencing Center for Infectious Disease"/>
            <person name="Cerqueira G."/>
            <person name="Feldgarden M."/>
            <person name="Courvalin P."/>
            <person name="Perichon B."/>
            <person name="Grillot-Courvalin C."/>
            <person name="Clermont D."/>
            <person name="Rocha E."/>
            <person name="Yoon E.-J."/>
            <person name="Nemec A."/>
            <person name="Walker B."/>
            <person name="Young S.K."/>
            <person name="Zeng Q."/>
            <person name="Gargeya S."/>
            <person name="Fitzgerald M."/>
            <person name="Haas B."/>
            <person name="Abouelleil A."/>
            <person name="Alvarado L."/>
            <person name="Arachchi H.M."/>
            <person name="Berlin A.M."/>
            <person name="Chapman S.B."/>
            <person name="Dewar J."/>
            <person name="Goldberg J."/>
            <person name="Griggs A."/>
            <person name="Gujja S."/>
            <person name="Hansen M."/>
            <person name="Howarth C."/>
            <person name="Imamovic A."/>
            <person name="Larimer J."/>
            <person name="McCowan C."/>
            <person name="Murphy C."/>
            <person name="Neiman D."/>
            <person name="Pearson M."/>
            <person name="Priest M."/>
            <person name="Roberts A."/>
            <person name="Saif S."/>
            <person name="Shea T."/>
            <person name="Sisk P."/>
            <person name="Sykes S."/>
            <person name="Wortman J."/>
            <person name="Nusbaum C."/>
            <person name="Birren B."/>
        </authorList>
    </citation>
    <scope>NUCLEOTIDE SEQUENCE [LARGE SCALE GENOMIC DNA]</scope>
    <source>
        <strain evidence="6 7">CIP 107464</strain>
    </source>
</reference>
<evidence type="ECO:0000256" key="2">
    <source>
        <dbReference type="ARBA" id="ARBA00023015"/>
    </source>
</evidence>
<dbReference type="eggNOG" id="COG0583">
    <property type="taxonomic scope" value="Bacteria"/>
</dbReference>
<evidence type="ECO:0000256" key="1">
    <source>
        <dbReference type="ARBA" id="ARBA00009437"/>
    </source>
</evidence>
<dbReference type="EMBL" id="APPN01000064">
    <property type="protein sequence ID" value="ENV33793.1"/>
    <property type="molecule type" value="Genomic_DNA"/>
</dbReference>
<keyword evidence="4" id="KW-0804">Transcription</keyword>
<dbReference type="InterPro" id="IPR036388">
    <property type="entry name" value="WH-like_DNA-bd_sf"/>
</dbReference>
<dbReference type="Proteomes" id="UP000013117">
    <property type="component" value="Unassembled WGS sequence"/>
</dbReference>
<dbReference type="Gene3D" id="3.40.190.290">
    <property type="match status" value="1"/>
</dbReference>
<dbReference type="HOGENOM" id="CLU_039613_16_0_6"/>
<proteinExistence type="inferred from homology"/>
<evidence type="ECO:0000313" key="7">
    <source>
        <dbReference type="Proteomes" id="UP000013117"/>
    </source>
</evidence>
<dbReference type="PROSITE" id="PS50931">
    <property type="entry name" value="HTH_LYSR"/>
    <property type="match status" value="1"/>
</dbReference>
<keyword evidence="2" id="KW-0805">Transcription regulation</keyword>
<name>N8ZPV7_9GAMM</name>
<comment type="caution">
    <text evidence="6">The sequence shown here is derived from an EMBL/GenBank/DDBJ whole genome shotgun (WGS) entry which is preliminary data.</text>
</comment>
<gene>
    <name evidence="6" type="ORF">F960_02179</name>
</gene>
<keyword evidence="3" id="KW-0238">DNA-binding</keyword>
<comment type="similarity">
    <text evidence="1">Belongs to the LysR transcriptional regulatory family.</text>
</comment>
<dbReference type="GO" id="GO:0003700">
    <property type="term" value="F:DNA-binding transcription factor activity"/>
    <property type="evidence" value="ECO:0007669"/>
    <property type="project" value="InterPro"/>
</dbReference>
<evidence type="ECO:0000256" key="4">
    <source>
        <dbReference type="ARBA" id="ARBA00023163"/>
    </source>
</evidence>
<dbReference type="GO" id="GO:0006351">
    <property type="term" value="P:DNA-templated transcription"/>
    <property type="evidence" value="ECO:0007669"/>
    <property type="project" value="TreeGrafter"/>
</dbReference>
<dbReference type="Pfam" id="PF03466">
    <property type="entry name" value="LysR_substrate"/>
    <property type="match status" value="1"/>
</dbReference>
<evidence type="ECO:0000256" key="3">
    <source>
        <dbReference type="ARBA" id="ARBA00023125"/>
    </source>
</evidence>
<dbReference type="InterPro" id="IPR058163">
    <property type="entry name" value="LysR-type_TF_proteobact-type"/>
</dbReference>
<evidence type="ECO:0000313" key="6">
    <source>
        <dbReference type="EMBL" id="ENV33793.1"/>
    </source>
</evidence>
<dbReference type="STRING" id="202952.GCA_000747725_01622"/>
<dbReference type="SUPFAM" id="SSF53850">
    <property type="entry name" value="Periplasmic binding protein-like II"/>
    <property type="match status" value="1"/>
</dbReference>
<keyword evidence="7" id="KW-1185">Reference proteome</keyword>
<dbReference type="GeneID" id="84209526"/>
<evidence type="ECO:0000259" key="5">
    <source>
        <dbReference type="PROSITE" id="PS50931"/>
    </source>
</evidence>
<sequence length="298" mass="34253">MTDQFNGIQAFVYVAESANFSVAAEKLNLSRSAVAKMMTRLEQRLNIQLFHRTTRKMNLTLEGELFYQHCKSALNEILSAQYYFEQNTLKPIGKVKISVPHLLGQKCVMPILVESLVDNPELEMQVSFSDELVDLYEQGYDIALRTGQLKDSFDLKNRQIGVQKMVLCCSKSYFDQANIQCISDLDQQSLLVYSRGEWIRSWHLYENDEMFIYQPKGRIQLDDLPALIVAAKQGLGIAWIPSWLVKDELVKGELLEIFQESQGFQIDVSLVWKATKSIPCRIRFVLDLLIKELSVLIK</sequence>
<organism evidence="6 7">
    <name type="scientific">Acinetobacter gerneri DSM 14967 = CIP 107464 = MTCC 9824</name>
    <dbReference type="NCBI Taxonomy" id="1120926"/>
    <lineage>
        <taxon>Bacteria</taxon>
        <taxon>Pseudomonadati</taxon>
        <taxon>Pseudomonadota</taxon>
        <taxon>Gammaproteobacteria</taxon>
        <taxon>Moraxellales</taxon>
        <taxon>Moraxellaceae</taxon>
        <taxon>Acinetobacter</taxon>
    </lineage>
</organism>
<feature type="domain" description="HTH lysR-type" evidence="5">
    <location>
        <begin position="1"/>
        <end position="60"/>
    </location>
</feature>